<dbReference type="InterPro" id="IPR011990">
    <property type="entry name" value="TPR-like_helical_dom_sf"/>
</dbReference>
<proteinExistence type="predicted"/>
<dbReference type="SUPFAM" id="SSF48452">
    <property type="entry name" value="TPR-like"/>
    <property type="match status" value="1"/>
</dbReference>
<protein>
    <submittedName>
        <fullName evidence="1">Tetratricopeptide repeat protein</fullName>
    </submittedName>
</protein>
<dbReference type="InterPro" id="IPR019734">
    <property type="entry name" value="TPR_rpt"/>
</dbReference>
<dbReference type="Gene3D" id="1.25.40.10">
    <property type="entry name" value="Tetratricopeptide repeat domain"/>
    <property type="match status" value="1"/>
</dbReference>
<sequence length="106" mass="11831">MMAGISLAQNTPEERCLSLVNAGEYQKAIEIGNKLIKRNPSNFLAYSCLAYAYYSLGDLKSSLKYAQKMERLAKNDDELGVAYNRLGLAYHKIGDLDNAFFIIANN</sequence>
<dbReference type="KEGG" id="taut:V4D30_04805"/>
<gene>
    <name evidence="1" type="ORF">V4D30_04805</name>
</gene>
<dbReference type="RefSeq" id="WP_353685120.1">
    <property type="nucleotide sequence ID" value="NZ_CP144373.1"/>
</dbReference>
<reference evidence="1" key="1">
    <citation type="submission" date="2024-01" db="EMBL/GenBank/DDBJ databases">
        <title>The first autotrophic representatives of the genus Thermodesulfovibrio.</title>
        <authorList>
            <person name="Maltseva A.I."/>
            <person name="Elcheninov A.G."/>
            <person name="Kublanov I.V."/>
            <person name="Lebedinsky A.V."/>
            <person name="Frolov E.N."/>
        </authorList>
    </citation>
    <scope>NUCLEOTIDE SEQUENCE</scope>
    <source>
        <strain evidence="1">3907-1M</strain>
    </source>
</reference>
<dbReference type="Pfam" id="PF13181">
    <property type="entry name" value="TPR_8"/>
    <property type="match status" value="1"/>
</dbReference>
<dbReference type="AlphaFoldDB" id="A0AAU8GYL9"/>
<evidence type="ECO:0000313" key="1">
    <source>
        <dbReference type="EMBL" id="XCH47600.1"/>
    </source>
</evidence>
<name>A0AAU8GYL9_9BACT</name>
<organism evidence="1">
    <name type="scientific">Thermodesulfovibrio autotrophicus</name>
    <dbReference type="NCBI Taxonomy" id="3118333"/>
    <lineage>
        <taxon>Bacteria</taxon>
        <taxon>Pseudomonadati</taxon>
        <taxon>Nitrospirota</taxon>
        <taxon>Thermodesulfovibrionia</taxon>
        <taxon>Thermodesulfovibrionales</taxon>
        <taxon>Thermodesulfovibrionaceae</taxon>
        <taxon>Thermodesulfovibrio</taxon>
    </lineage>
</organism>
<accession>A0AAU8GYL9</accession>
<dbReference type="EMBL" id="CP144373">
    <property type="protein sequence ID" value="XCH47600.1"/>
    <property type="molecule type" value="Genomic_DNA"/>
</dbReference>